<dbReference type="RefSeq" id="WP_157340933.1">
    <property type="nucleotide sequence ID" value="NZ_WSEK01000004.1"/>
</dbReference>
<evidence type="ECO:0000313" key="1">
    <source>
        <dbReference type="EMBL" id="MVQ48637.1"/>
    </source>
</evidence>
<keyword evidence="2" id="KW-1185">Reference proteome</keyword>
<accession>A0A6L6XPI9</accession>
<organism evidence="1 2">
    <name type="scientific">Nocardioides agri</name>
    <dbReference type="NCBI Taxonomy" id="2682843"/>
    <lineage>
        <taxon>Bacteria</taxon>
        <taxon>Bacillati</taxon>
        <taxon>Actinomycetota</taxon>
        <taxon>Actinomycetes</taxon>
        <taxon>Propionibacteriales</taxon>
        <taxon>Nocardioidaceae</taxon>
        <taxon>Nocardioides</taxon>
    </lineage>
</organism>
<sequence>MNVMTPDGRTVQIRDTDLADLSRHVARLSLSTLDLAEVVFDACCDAIARLSGNLSPEEVGSDLEFDVDWDGDGIDDPYRVWLFEHVLGTGAIANARGAEAQLGFVLSRYEDVGVVVDELERIAAIKKAWNDAHPGGPAYPPGPPIVTSTSVETGRSRTYGFSAADAV</sequence>
<protein>
    <submittedName>
        <fullName evidence="1">Uncharacterized protein</fullName>
    </submittedName>
</protein>
<reference evidence="1 2" key="1">
    <citation type="submission" date="2019-12" db="EMBL/GenBank/DDBJ databases">
        <authorList>
            <person name="Huq M.A."/>
        </authorList>
    </citation>
    <scope>NUCLEOTIDE SEQUENCE [LARGE SCALE GENOMIC DNA]</scope>
    <source>
        <strain evidence="1 2">MAH-18</strain>
    </source>
</reference>
<gene>
    <name evidence="1" type="ORF">GON03_05545</name>
</gene>
<comment type="caution">
    <text evidence="1">The sequence shown here is derived from an EMBL/GenBank/DDBJ whole genome shotgun (WGS) entry which is preliminary data.</text>
</comment>
<proteinExistence type="predicted"/>
<dbReference type="EMBL" id="WSEK01000004">
    <property type="protein sequence ID" value="MVQ48637.1"/>
    <property type="molecule type" value="Genomic_DNA"/>
</dbReference>
<dbReference type="Proteomes" id="UP000473525">
    <property type="component" value="Unassembled WGS sequence"/>
</dbReference>
<evidence type="ECO:0000313" key="2">
    <source>
        <dbReference type="Proteomes" id="UP000473525"/>
    </source>
</evidence>
<name>A0A6L6XPI9_9ACTN</name>
<dbReference type="AlphaFoldDB" id="A0A6L6XPI9"/>